<dbReference type="EMBL" id="BMAV01021102">
    <property type="protein sequence ID" value="GFY75022.1"/>
    <property type="molecule type" value="Genomic_DNA"/>
</dbReference>
<dbReference type="SUPFAM" id="SSF46966">
    <property type="entry name" value="Spectrin repeat"/>
    <property type="match status" value="1"/>
</dbReference>
<dbReference type="Proteomes" id="UP000886998">
    <property type="component" value="Unassembled WGS sequence"/>
</dbReference>
<reference evidence="2" key="1">
    <citation type="submission" date="2020-08" db="EMBL/GenBank/DDBJ databases">
        <title>Multicomponent nature underlies the extraordinary mechanical properties of spider dragline silk.</title>
        <authorList>
            <person name="Kono N."/>
            <person name="Nakamura H."/>
            <person name="Mori M."/>
            <person name="Yoshida Y."/>
            <person name="Ohtoshi R."/>
            <person name="Malay A.D."/>
            <person name="Moran D.A.P."/>
            <person name="Tomita M."/>
            <person name="Numata K."/>
            <person name="Arakawa K."/>
        </authorList>
    </citation>
    <scope>NUCLEOTIDE SEQUENCE</scope>
</reference>
<evidence type="ECO:0000313" key="2">
    <source>
        <dbReference type="EMBL" id="GFY75022.1"/>
    </source>
</evidence>
<comment type="caution">
    <text evidence="2">The sequence shown here is derived from an EMBL/GenBank/DDBJ whole genome shotgun (WGS) entry which is preliminary data.</text>
</comment>
<dbReference type="AlphaFoldDB" id="A0A8X7CSH8"/>
<proteinExistence type="predicted"/>
<organism evidence="2 3">
    <name type="scientific">Trichonephila inaurata madagascariensis</name>
    <dbReference type="NCBI Taxonomy" id="2747483"/>
    <lineage>
        <taxon>Eukaryota</taxon>
        <taxon>Metazoa</taxon>
        <taxon>Ecdysozoa</taxon>
        <taxon>Arthropoda</taxon>
        <taxon>Chelicerata</taxon>
        <taxon>Arachnida</taxon>
        <taxon>Araneae</taxon>
        <taxon>Araneomorphae</taxon>
        <taxon>Entelegynae</taxon>
        <taxon>Araneoidea</taxon>
        <taxon>Nephilidae</taxon>
        <taxon>Trichonephila</taxon>
        <taxon>Trichonephila inaurata</taxon>
    </lineage>
</organism>
<accession>A0A8X7CSH8</accession>
<name>A0A8X7CSH8_9ARAC</name>
<feature type="coiled-coil region" evidence="1">
    <location>
        <begin position="95"/>
        <end position="122"/>
    </location>
</feature>
<evidence type="ECO:0000313" key="3">
    <source>
        <dbReference type="Proteomes" id="UP000886998"/>
    </source>
</evidence>
<feature type="non-terminal residue" evidence="2">
    <location>
        <position position="1"/>
    </location>
</feature>
<dbReference type="Gene3D" id="2.60.40.10">
    <property type="entry name" value="Immunoglobulins"/>
    <property type="match status" value="1"/>
</dbReference>
<dbReference type="Gene3D" id="1.20.58.60">
    <property type="match status" value="1"/>
</dbReference>
<evidence type="ECO:0000256" key="1">
    <source>
        <dbReference type="SAM" id="Coils"/>
    </source>
</evidence>
<dbReference type="InterPro" id="IPR013783">
    <property type="entry name" value="Ig-like_fold"/>
</dbReference>
<keyword evidence="1" id="KW-0175">Coiled coil</keyword>
<protein>
    <submittedName>
        <fullName evidence="2">Titin</fullName>
    </submittedName>
</protein>
<keyword evidence="3" id="KW-1185">Reference proteome</keyword>
<sequence length="165" mass="18444">MAAAKDVEKVSSFHRTRKQTFEKAWEEFKYKLEQHNQLCIFFRDMHLINKQIEELNSQLASIRQSYGESLPSALYTSQAFQQFEKTIEAEMDAVLHAAQAEAEAAKAAAAAAQQAAKAAEAAAKAIPPKPQQRPPRFVKQLADAEVSEGIKFTFECEVDGEPMPQ</sequence>
<gene>
    <name evidence="2" type="primary">sls_3</name>
    <name evidence="2" type="ORF">TNIN_382291</name>
</gene>